<reference evidence="1" key="2">
    <citation type="submission" date="2015-03" db="UniProtKB">
        <authorList>
            <consortium name="EnsemblPlants"/>
        </authorList>
    </citation>
    <scope>IDENTIFICATION</scope>
</reference>
<dbReference type="HOGENOM" id="CLU_2593099_0_0_1"/>
<dbReference type="AlphaFoldDB" id="A0A0D3DV01"/>
<protein>
    <submittedName>
        <fullName evidence="1">Uncharacterized protein</fullName>
    </submittedName>
</protein>
<evidence type="ECO:0000313" key="1">
    <source>
        <dbReference type="EnsemblPlants" id="Bo8g097520.1"/>
    </source>
</evidence>
<dbReference type="Gramene" id="Bo8g097520.1">
    <property type="protein sequence ID" value="Bo8g097520.1"/>
    <property type="gene ID" value="Bo8g097520"/>
</dbReference>
<dbReference type="Proteomes" id="UP000032141">
    <property type="component" value="Chromosome C8"/>
</dbReference>
<reference evidence="1 2" key="1">
    <citation type="journal article" date="2014" name="Genome Biol.">
        <title>Transcriptome and methylome profiling reveals relics of genome dominance in the mesopolyploid Brassica oleracea.</title>
        <authorList>
            <person name="Parkin I.A."/>
            <person name="Koh C."/>
            <person name="Tang H."/>
            <person name="Robinson S.J."/>
            <person name="Kagale S."/>
            <person name="Clarke W.E."/>
            <person name="Town C.D."/>
            <person name="Nixon J."/>
            <person name="Krishnakumar V."/>
            <person name="Bidwell S.L."/>
            <person name="Denoeud F."/>
            <person name="Belcram H."/>
            <person name="Links M.G."/>
            <person name="Just J."/>
            <person name="Clarke C."/>
            <person name="Bender T."/>
            <person name="Huebert T."/>
            <person name="Mason A.S."/>
            <person name="Pires J.C."/>
            <person name="Barker G."/>
            <person name="Moore J."/>
            <person name="Walley P.G."/>
            <person name="Manoli S."/>
            <person name="Batley J."/>
            <person name="Edwards D."/>
            <person name="Nelson M.N."/>
            <person name="Wang X."/>
            <person name="Paterson A.H."/>
            <person name="King G."/>
            <person name="Bancroft I."/>
            <person name="Chalhoub B."/>
            <person name="Sharpe A.G."/>
        </authorList>
    </citation>
    <scope>NUCLEOTIDE SEQUENCE</scope>
    <source>
        <strain evidence="1 2">cv. TO1000</strain>
    </source>
</reference>
<dbReference type="EnsemblPlants" id="Bo8g097520.1">
    <property type="protein sequence ID" value="Bo8g097520.1"/>
    <property type="gene ID" value="Bo8g097520"/>
</dbReference>
<organism evidence="1 2">
    <name type="scientific">Brassica oleracea var. oleracea</name>
    <dbReference type="NCBI Taxonomy" id="109376"/>
    <lineage>
        <taxon>Eukaryota</taxon>
        <taxon>Viridiplantae</taxon>
        <taxon>Streptophyta</taxon>
        <taxon>Embryophyta</taxon>
        <taxon>Tracheophyta</taxon>
        <taxon>Spermatophyta</taxon>
        <taxon>Magnoliopsida</taxon>
        <taxon>eudicotyledons</taxon>
        <taxon>Gunneridae</taxon>
        <taxon>Pentapetalae</taxon>
        <taxon>rosids</taxon>
        <taxon>malvids</taxon>
        <taxon>Brassicales</taxon>
        <taxon>Brassicaceae</taxon>
        <taxon>Brassiceae</taxon>
        <taxon>Brassica</taxon>
    </lineage>
</organism>
<evidence type="ECO:0000313" key="2">
    <source>
        <dbReference type="Proteomes" id="UP000032141"/>
    </source>
</evidence>
<keyword evidence="2" id="KW-1185">Reference proteome</keyword>
<proteinExistence type="predicted"/>
<name>A0A0D3DV01_BRAOL</name>
<sequence>MNNISKLFGCGGSSNPENSVVETYVSRKLHRTSASRFGIGIGIGTLWKLKESRFQNASNIFFLKTRWNLMISFWNRASVL</sequence>
<accession>A0A0D3DV01</accession>